<dbReference type="InterPro" id="IPR051834">
    <property type="entry name" value="RING_finger_E3_ligase"/>
</dbReference>
<dbReference type="SMART" id="SM00184">
    <property type="entry name" value="RING"/>
    <property type="match status" value="1"/>
</dbReference>
<proteinExistence type="predicted"/>
<evidence type="ECO:0000313" key="8">
    <source>
        <dbReference type="Proteomes" id="UP001159364"/>
    </source>
</evidence>
<dbReference type="Gene3D" id="3.30.40.10">
    <property type="entry name" value="Zinc/RING finger domain, C3HC4 (zinc finger)"/>
    <property type="match status" value="1"/>
</dbReference>
<dbReference type="AlphaFoldDB" id="A0AAV8TPT6"/>
<keyword evidence="8" id="KW-1185">Reference proteome</keyword>
<keyword evidence="1" id="KW-0479">Metal-binding</keyword>
<protein>
    <recommendedName>
        <fullName evidence="6">RING-type domain-containing protein</fullName>
    </recommendedName>
</protein>
<feature type="region of interest" description="Disordered" evidence="5">
    <location>
        <begin position="110"/>
        <end position="149"/>
    </location>
</feature>
<keyword evidence="2 4" id="KW-0863">Zinc-finger</keyword>
<feature type="domain" description="RING-type" evidence="6">
    <location>
        <begin position="277"/>
        <end position="318"/>
    </location>
</feature>
<name>A0AAV8TPT6_9ROSI</name>
<reference evidence="7 8" key="1">
    <citation type="submission" date="2021-09" db="EMBL/GenBank/DDBJ databases">
        <title>Genomic insights and catalytic innovation underlie evolution of tropane alkaloids biosynthesis.</title>
        <authorList>
            <person name="Wang Y.-J."/>
            <person name="Tian T."/>
            <person name="Huang J.-P."/>
            <person name="Huang S.-X."/>
        </authorList>
    </citation>
    <scope>NUCLEOTIDE SEQUENCE [LARGE SCALE GENOMIC DNA]</scope>
    <source>
        <strain evidence="7">KIB-2018</strain>
        <tissue evidence="7">Leaf</tissue>
    </source>
</reference>
<dbReference type="GO" id="GO:0008270">
    <property type="term" value="F:zinc ion binding"/>
    <property type="evidence" value="ECO:0007669"/>
    <property type="project" value="UniProtKB-KW"/>
</dbReference>
<dbReference type="PANTHER" id="PTHR45931">
    <property type="entry name" value="SI:CH211-59O9.10"/>
    <property type="match status" value="1"/>
</dbReference>
<dbReference type="SUPFAM" id="SSF57850">
    <property type="entry name" value="RING/U-box"/>
    <property type="match status" value="1"/>
</dbReference>
<sequence>MSHVISISFTNYPQIDFSWNLPSPRLSIRTLLPRNSLGEFSSCLLIVLYVLIEARKCRWLGTRNNRMTSASELFYQRRSRLGRGAAGGDIANLDASVVGRSFIQSYHNRRHHHNRHDLEGCDDRARRSSTSVRDHRMPSTLSEHSSGRVEQLLSQSVSSNNVEIESLNRSGNNRLPGTVLLARARLLERLRGVSPSENRRNGIASPRLATRNERLGEAFRSAINFSTSEPERQHSGQHLSKNRPPGLTPESLGCLQSEVFSSLENHSENVDSPSLDCGICLENFMKGDELIRLPCGHRFHSACLDPWIRICGDCPFCRRDIIVSSKR</sequence>
<keyword evidence="3" id="KW-0862">Zinc</keyword>
<dbReference type="EMBL" id="JAIWQS010000004">
    <property type="protein sequence ID" value="KAJ8768887.1"/>
    <property type="molecule type" value="Genomic_DNA"/>
</dbReference>
<comment type="caution">
    <text evidence="7">The sequence shown here is derived from an EMBL/GenBank/DDBJ whole genome shotgun (WGS) entry which is preliminary data.</text>
</comment>
<gene>
    <name evidence="7" type="ORF">K2173_023882</name>
</gene>
<dbReference type="Proteomes" id="UP001159364">
    <property type="component" value="Linkage Group LG04"/>
</dbReference>
<dbReference type="InterPro" id="IPR001841">
    <property type="entry name" value="Znf_RING"/>
</dbReference>
<evidence type="ECO:0000256" key="4">
    <source>
        <dbReference type="PROSITE-ProRule" id="PRU00175"/>
    </source>
</evidence>
<dbReference type="GO" id="GO:0006511">
    <property type="term" value="P:ubiquitin-dependent protein catabolic process"/>
    <property type="evidence" value="ECO:0007669"/>
    <property type="project" value="TreeGrafter"/>
</dbReference>
<evidence type="ECO:0000256" key="5">
    <source>
        <dbReference type="SAM" id="MobiDB-lite"/>
    </source>
</evidence>
<evidence type="ECO:0000259" key="6">
    <source>
        <dbReference type="PROSITE" id="PS50089"/>
    </source>
</evidence>
<accession>A0AAV8TPT6</accession>
<dbReference type="Pfam" id="PF13639">
    <property type="entry name" value="zf-RING_2"/>
    <property type="match status" value="1"/>
</dbReference>
<dbReference type="PANTHER" id="PTHR45931:SF3">
    <property type="entry name" value="RING ZINC FINGER-CONTAINING PROTEIN"/>
    <property type="match status" value="1"/>
</dbReference>
<evidence type="ECO:0000313" key="7">
    <source>
        <dbReference type="EMBL" id="KAJ8768887.1"/>
    </source>
</evidence>
<dbReference type="GO" id="GO:0061630">
    <property type="term" value="F:ubiquitin protein ligase activity"/>
    <property type="evidence" value="ECO:0007669"/>
    <property type="project" value="TreeGrafter"/>
</dbReference>
<evidence type="ECO:0000256" key="2">
    <source>
        <dbReference type="ARBA" id="ARBA00022771"/>
    </source>
</evidence>
<dbReference type="InterPro" id="IPR013083">
    <property type="entry name" value="Znf_RING/FYVE/PHD"/>
</dbReference>
<organism evidence="7 8">
    <name type="scientific">Erythroxylum novogranatense</name>
    <dbReference type="NCBI Taxonomy" id="1862640"/>
    <lineage>
        <taxon>Eukaryota</taxon>
        <taxon>Viridiplantae</taxon>
        <taxon>Streptophyta</taxon>
        <taxon>Embryophyta</taxon>
        <taxon>Tracheophyta</taxon>
        <taxon>Spermatophyta</taxon>
        <taxon>Magnoliopsida</taxon>
        <taxon>eudicotyledons</taxon>
        <taxon>Gunneridae</taxon>
        <taxon>Pentapetalae</taxon>
        <taxon>rosids</taxon>
        <taxon>fabids</taxon>
        <taxon>Malpighiales</taxon>
        <taxon>Erythroxylaceae</taxon>
        <taxon>Erythroxylum</taxon>
    </lineage>
</organism>
<evidence type="ECO:0000256" key="1">
    <source>
        <dbReference type="ARBA" id="ARBA00022723"/>
    </source>
</evidence>
<feature type="region of interest" description="Disordered" evidence="5">
    <location>
        <begin position="225"/>
        <end position="247"/>
    </location>
</feature>
<dbReference type="GO" id="GO:0005634">
    <property type="term" value="C:nucleus"/>
    <property type="evidence" value="ECO:0007669"/>
    <property type="project" value="TreeGrafter"/>
</dbReference>
<evidence type="ECO:0000256" key="3">
    <source>
        <dbReference type="ARBA" id="ARBA00022833"/>
    </source>
</evidence>
<dbReference type="PROSITE" id="PS50089">
    <property type="entry name" value="ZF_RING_2"/>
    <property type="match status" value="1"/>
</dbReference>
<feature type="compositionally biased region" description="Basic and acidic residues" evidence="5">
    <location>
        <begin position="116"/>
        <end position="137"/>
    </location>
</feature>